<evidence type="ECO:0000313" key="3">
    <source>
        <dbReference type="EMBL" id="GAA1843923.1"/>
    </source>
</evidence>
<comment type="caution">
    <text evidence="3">The sequence shown here is derived from an EMBL/GenBank/DDBJ whole genome shotgun (WGS) entry which is preliminary data.</text>
</comment>
<evidence type="ECO:0000256" key="1">
    <source>
        <dbReference type="SAM" id="Coils"/>
    </source>
</evidence>
<organism evidence="3 4">
    <name type="scientific">Pseudonocardia ailaonensis</name>
    <dbReference type="NCBI Taxonomy" id="367279"/>
    <lineage>
        <taxon>Bacteria</taxon>
        <taxon>Bacillati</taxon>
        <taxon>Actinomycetota</taxon>
        <taxon>Actinomycetes</taxon>
        <taxon>Pseudonocardiales</taxon>
        <taxon>Pseudonocardiaceae</taxon>
        <taxon>Pseudonocardia</taxon>
    </lineage>
</organism>
<name>A0ABN2MY55_9PSEU</name>
<evidence type="ECO:0000313" key="4">
    <source>
        <dbReference type="Proteomes" id="UP001500449"/>
    </source>
</evidence>
<keyword evidence="4" id="KW-1185">Reference proteome</keyword>
<proteinExistence type="predicted"/>
<evidence type="ECO:0008006" key="5">
    <source>
        <dbReference type="Google" id="ProtNLM"/>
    </source>
</evidence>
<feature type="coiled-coil region" evidence="1">
    <location>
        <begin position="8"/>
        <end position="35"/>
    </location>
</feature>
<reference evidence="3 4" key="1">
    <citation type="journal article" date="2019" name="Int. J. Syst. Evol. Microbiol.">
        <title>The Global Catalogue of Microorganisms (GCM) 10K type strain sequencing project: providing services to taxonomists for standard genome sequencing and annotation.</title>
        <authorList>
            <consortium name="The Broad Institute Genomics Platform"/>
            <consortium name="The Broad Institute Genome Sequencing Center for Infectious Disease"/>
            <person name="Wu L."/>
            <person name="Ma J."/>
        </authorList>
    </citation>
    <scope>NUCLEOTIDE SEQUENCE [LARGE SCALE GENOMIC DNA]</scope>
    <source>
        <strain evidence="3 4">JCM 16009</strain>
    </source>
</reference>
<accession>A0ABN2MY55</accession>
<gene>
    <name evidence="3" type="ORF">GCM10009836_24130</name>
</gene>
<feature type="region of interest" description="Disordered" evidence="2">
    <location>
        <begin position="186"/>
        <end position="209"/>
    </location>
</feature>
<dbReference type="EMBL" id="BAAAQK010000005">
    <property type="protein sequence ID" value="GAA1843923.1"/>
    <property type="molecule type" value="Genomic_DNA"/>
</dbReference>
<dbReference type="Proteomes" id="UP001500449">
    <property type="component" value="Unassembled WGS sequence"/>
</dbReference>
<sequence>MSDADGTLTALARALERTQRKVGDLETLVRQLSADVTRLTRARPPAGDETGTAGSGVGGWLAARDVEAGATGLRDLIDWVESVYLRYPDGELPSCWLWHPVVVEELWWLHGAHSTAFDDEEGSWQRIGDWHDRFRPGVARRLRAAVGSCELALHTAGTDLHDGSVVPLANAASDIARAWTTSRALPEPDSQQLVTAERHDRAQHRRGHR</sequence>
<protein>
    <recommendedName>
        <fullName evidence="5">DUF4913 domain-containing protein</fullName>
    </recommendedName>
</protein>
<keyword evidence="1" id="KW-0175">Coiled coil</keyword>
<evidence type="ECO:0000256" key="2">
    <source>
        <dbReference type="SAM" id="MobiDB-lite"/>
    </source>
</evidence>
<dbReference type="RefSeq" id="WP_344415573.1">
    <property type="nucleotide sequence ID" value="NZ_BAAAQK010000005.1"/>
</dbReference>